<dbReference type="EMBL" id="CAJOBC010000002">
    <property type="protein sequence ID" value="CAF3514626.1"/>
    <property type="molecule type" value="Genomic_DNA"/>
</dbReference>
<comment type="caution">
    <text evidence="1">The sequence shown here is derived from an EMBL/GenBank/DDBJ whole genome shotgun (WGS) entry which is preliminary data.</text>
</comment>
<dbReference type="EMBL" id="CAJOBA010007402">
    <property type="protein sequence ID" value="CAF3801273.1"/>
    <property type="molecule type" value="Genomic_DNA"/>
</dbReference>
<reference evidence="1" key="1">
    <citation type="submission" date="2021-02" db="EMBL/GenBank/DDBJ databases">
        <authorList>
            <person name="Nowell W R."/>
        </authorList>
    </citation>
    <scope>NUCLEOTIDE SEQUENCE</scope>
</reference>
<evidence type="ECO:0000313" key="5">
    <source>
        <dbReference type="Proteomes" id="UP000663829"/>
    </source>
</evidence>
<gene>
    <name evidence="1" type="ORF">GPM918_LOCUS20</name>
    <name evidence="2" type="ORF">OVA965_LOCUS16089</name>
    <name evidence="3" type="ORF">SRO942_LOCUS21</name>
    <name evidence="4" type="ORF">TMI583_LOCUS16098</name>
</gene>
<dbReference type="AlphaFoldDB" id="A0A813NA84"/>
<evidence type="ECO:0000313" key="1">
    <source>
        <dbReference type="EMBL" id="CAF0736659.1"/>
    </source>
</evidence>
<dbReference type="Proteomes" id="UP000677228">
    <property type="component" value="Unassembled WGS sequence"/>
</dbReference>
<dbReference type="EMBL" id="CAJNOQ010000002">
    <property type="protein sequence ID" value="CAF0736659.1"/>
    <property type="molecule type" value="Genomic_DNA"/>
</dbReference>
<organism evidence="1 5">
    <name type="scientific">Didymodactylos carnosus</name>
    <dbReference type="NCBI Taxonomy" id="1234261"/>
    <lineage>
        <taxon>Eukaryota</taxon>
        <taxon>Metazoa</taxon>
        <taxon>Spiralia</taxon>
        <taxon>Gnathifera</taxon>
        <taxon>Rotifera</taxon>
        <taxon>Eurotatoria</taxon>
        <taxon>Bdelloidea</taxon>
        <taxon>Philodinida</taxon>
        <taxon>Philodinidae</taxon>
        <taxon>Didymodactylos</taxon>
    </lineage>
</organism>
<evidence type="ECO:0000313" key="4">
    <source>
        <dbReference type="EMBL" id="CAF3801273.1"/>
    </source>
</evidence>
<evidence type="ECO:0000313" key="2">
    <source>
        <dbReference type="EMBL" id="CAF1033012.1"/>
    </source>
</evidence>
<proteinExistence type="predicted"/>
<evidence type="ECO:0000313" key="3">
    <source>
        <dbReference type="EMBL" id="CAF3514626.1"/>
    </source>
</evidence>
<keyword evidence="5" id="KW-1185">Reference proteome</keyword>
<accession>A0A813NA84</accession>
<dbReference type="Proteomes" id="UP000681722">
    <property type="component" value="Unassembled WGS sequence"/>
</dbReference>
<dbReference type="Proteomes" id="UP000663829">
    <property type="component" value="Unassembled WGS sequence"/>
</dbReference>
<name>A0A813NA84_9BILA</name>
<dbReference type="Proteomes" id="UP000682733">
    <property type="component" value="Unassembled WGS sequence"/>
</dbReference>
<sequence length="277" mass="31397">MSCCSTKDDILKAMQVKQDMLINFNHLLLDRIRHLEETIKGMVEIQAKLNNLTNNNDYIVQQQELKIPQTFTGKKLTKRSSSTSDFFLQTKLLSPSPIYSYNKSIRSCPSSVDGNASKSDNKFNRSALSTDNLNMIKDSKLLKKLTKKLNIKSSSSKKIESEQILSVCNCVSLPVSISSTPATISTVKKLGSASLYSSTNEINSPTSQRLETRRFARDVDDNEVRAFKAMVYMEQARKEHGKEFKNSPLCILRKAFRPKKKESITTNTYDFLKKLDD</sequence>
<dbReference type="EMBL" id="CAJNOK010007391">
    <property type="protein sequence ID" value="CAF1033012.1"/>
    <property type="molecule type" value="Genomic_DNA"/>
</dbReference>
<protein>
    <submittedName>
        <fullName evidence="1">Uncharacterized protein</fullName>
    </submittedName>
</protein>
<dbReference type="OrthoDB" id="10050120at2759"/>